<feature type="region of interest" description="Disordered" evidence="1">
    <location>
        <begin position="92"/>
        <end position="151"/>
    </location>
</feature>
<dbReference type="AlphaFoldDB" id="A0A0L0HV93"/>
<name>A0A0L0HV93_SPIPD</name>
<dbReference type="OMA" id="RRDIMWD"/>
<dbReference type="GeneID" id="27684419"/>
<evidence type="ECO:0000259" key="2">
    <source>
        <dbReference type="PROSITE" id="PS51140"/>
    </source>
</evidence>
<protein>
    <recommendedName>
        <fullName evidence="2">CUE domain-containing protein</fullName>
    </recommendedName>
</protein>
<dbReference type="GO" id="GO:0043130">
    <property type="term" value="F:ubiquitin binding"/>
    <property type="evidence" value="ECO:0007669"/>
    <property type="project" value="InterPro"/>
</dbReference>
<proteinExistence type="predicted"/>
<dbReference type="OrthoDB" id="3824970at2759"/>
<dbReference type="VEuPathDB" id="FungiDB:SPPG_00707"/>
<feature type="compositionally biased region" description="Low complexity" evidence="1">
    <location>
        <begin position="102"/>
        <end position="122"/>
    </location>
</feature>
<reference evidence="3 4" key="1">
    <citation type="submission" date="2009-08" db="EMBL/GenBank/DDBJ databases">
        <title>The Genome Sequence of Spizellomyces punctatus strain DAOM BR117.</title>
        <authorList>
            <consortium name="The Broad Institute Genome Sequencing Platform"/>
            <person name="Russ C."/>
            <person name="Cuomo C."/>
            <person name="Shea T."/>
            <person name="Young S.K."/>
            <person name="Zeng Q."/>
            <person name="Koehrsen M."/>
            <person name="Haas B."/>
            <person name="Borodovsky M."/>
            <person name="Guigo R."/>
            <person name="Alvarado L."/>
            <person name="Berlin A."/>
            <person name="Bochicchio J."/>
            <person name="Borenstein D."/>
            <person name="Chapman S."/>
            <person name="Chen Z."/>
            <person name="Engels R."/>
            <person name="Freedman E."/>
            <person name="Gellesch M."/>
            <person name="Goldberg J."/>
            <person name="Griggs A."/>
            <person name="Gujja S."/>
            <person name="Heiman D."/>
            <person name="Hepburn T."/>
            <person name="Howarth C."/>
            <person name="Jen D."/>
            <person name="Larson L."/>
            <person name="Lewis B."/>
            <person name="Mehta T."/>
            <person name="Park D."/>
            <person name="Pearson M."/>
            <person name="Roberts A."/>
            <person name="Saif S."/>
            <person name="Shenoy N."/>
            <person name="Sisk P."/>
            <person name="Stolte C."/>
            <person name="Sykes S."/>
            <person name="Thomson T."/>
            <person name="Walk T."/>
            <person name="White J."/>
            <person name="Yandava C."/>
            <person name="Burger G."/>
            <person name="Gray M.W."/>
            <person name="Holland P.W.H."/>
            <person name="King N."/>
            <person name="Lang F.B.F."/>
            <person name="Roger A.J."/>
            <person name="Ruiz-Trillo I."/>
            <person name="Lander E."/>
            <person name="Nusbaum C."/>
        </authorList>
    </citation>
    <scope>NUCLEOTIDE SEQUENCE [LARGE SCALE GENOMIC DNA]</scope>
    <source>
        <strain evidence="3 4">DAOM BR117</strain>
    </source>
</reference>
<dbReference type="InParanoid" id="A0A0L0HV93"/>
<dbReference type="RefSeq" id="XP_016613067.1">
    <property type="nucleotide sequence ID" value="XM_016749037.1"/>
</dbReference>
<feature type="domain" description="CUE" evidence="2">
    <location>
        <begin position="52"/>
        <end position="94"/>
    </location>
</feature>
<dbReference type="InterPro" id="IPR003892">
    <property type="entry name" value="CUE"/>
</dbReference>
<dbReference type="Proteomes" id="UP000053201">
    <property type="component" value="Unassembled WGS sequence"/>
</dbReference>
<dbReference type="PROSITE" id="PS51140">
    <property type="entry name" value="CUE"/>
    <property type="match status" value="1"/>
</dbReference>
<dbReference type="EMBL" id="KQ257450">
    <property type="protein sequence ID" value="KND05028.1"/>
    <property type="molecule type" value="Genomic_DNA"/>
</dbReference>
<dbReference type="STRING" id="645134.A0A0L0HV93"/>
<keyword evidence="4" id="KW-1185">Reference proteome</keyword>
<gene>
    <name evidence="3" type="ORF">SPPG_00707</name>
</gene>
<evidence type="ECO:0000313" key="4">
    <source>
        <dbReference type="Proteomes" id="UP000053201"/>
    </source>
</evidence>
<dbReference type="CDD" id="cd14424">
    <property type="entry name" value="CUE_Cue1p_like"/>
    <property type="match status" value="1"/>
</dbReference>
<organism evidence="3 4">
    <name type="scientific">Spizellomyces punctatus (strain DAOM BR117)</name>
    <dbReference type="NCBI Taxonomy" id="645134"/>
    <lineage>
        <taxon>Eukaryota</taxon>
        <taxon>Fungi</taxon>
        <taxon>Fungi incertae sedis</taxon>
        <taxon>Chytridiomycota</taxon>
        <taxon>Chytridiomycota incertae sedis</taxon>
        <taxon>Chytridiomycetes</taxon>
        <taxon>Spizellomycetales</taxon>
        <taxon>Spizellomycetaceae</taxon>
        <taxon>Spizellomyces</taxon>
    </lineage>
</organism>
<dbReference type="SMART" id="SM00546">
    <property type="entry name" value="CUE"/>
    <property type="match status" value="1"/>
</dbReference>
<evidence type="ECO:0000256" key="1">
    <source>
        <dbReference type="SAM" id="MobiDB-lite"/>
    </source>
</evidence>
<dbReference type="Gene3D" id="1.10.8.10">
    <property type="entry name" value="DNA helicase RuvA subunit, C-terminal domain"/>
    <property type="match status" value="1"/>
</dbReference>
<feature type="region of interest" description="Disordered" evidence="1">
    <location>
        <begin position="26"/>
        <end position="50"/>
    </location>
</feature>
<feature type="compositionally biased region" description="Polar residues" evidence="1">
    <location>
        <begin position="34"/>
        <end position="46"/>
    </location>
</feature>
<accession>A0A0L0HV93</accession>
<dbReference type="Pfam" id="PF02845">
    <property type="entry name" value="CUE"/>
    <property type="match status" value="1"/>
</dbReference>
<evidence type="ECO:0000313" key="3">
    <source>
        <dbReference type="EMBL" id="KND05028.1"/>
    </source>
</evidence>
<sequence>MADSTTVVISVALIILFFRYIVFGGPSQSSSSSNRTTAAPISSTRASPIRHVSPDKVDTVLSMFPAFPRSTIEADLARTGSVEQTCENILTGVLVPPPQPIPSSSTGSSSSSTLSKSTGTPSHAALSTLINDTNAPLSEPPRMWEQTAEAREKSLRARKEYMLRQARQKMLEKQQRSNAVKQE</sequence>